<name>A0A2M9WD36_9GAMM</name>
<dbReference type="Proteomes" id="UP000232062">
    <property type="component" value="Unassembled WGS sequence"/>
</dbReference>
<proteinExistence type="predicted"/>
<protein>
    <submittedName>
        <fullName evidence="1">Uncharacterized protein</fullName>
    </submittedName>
</protein>
<evidence type="ECO:0000313" key="1">
    <source>
        <dbReference type="EMBL" id="PJZ05429.1"/>
    </source>
</evidence>
<comment type="caution">
    <text evidence="1">The sequence shown here is derived from an EMBL/GenBank/DDBJ whole genome shotgun (WGS) entry which is preliminary data.</text>
</comment>
<organism evidence="1 2">
    <name type="scientific">Pantoea rodasii</name>
    <dbReference type="NCBI Taxonomy" id="1076549"/>
    <lineage>
        <taxon>Bacteria</taxon>
        <taxon>Pseudomonadati</taxon>
        <taxon>Pseudomonadota</taxon>
        <taxon>Gammaproteobacteria</taxon>
        <taxon>Enterobacterales</taxon>
        <taxon>Erwiniaceae</taxon>
        <taxon>Pantoea</taxon>
    </lineage>
</organism>
<gene>
    <name evidence="1" type="ORF">PRCB_12140</name>
</gene>
<accession>A0A2M9WD36</accession>
<dbReference type="AlphaFoldDB" id="A0A2M9WD36"/>
<dbReference type="STRING" id="1076549.HA45_20235"/>
<dbReference type="EMBL" id="PIQI01000017">
    <property type="protein sequence ID" value="PJZ05429.1"/>
    <property type="molecule type" value="Genomic_DNA"/>
</dbReference>
<sequence length="84" mass="10031">MVKGTKLLIERKFEAFLNGGDKKIIDNHRSIPDRDYRGYYWDLIQRTGRHVLESLNICTKHIAEKTFHWIPGSKIVEEIREKYN</sequence>
<reference evidence="1 2" key="1">
    <citation type="submission" date="2017-11" db="EMBL/GenBank/DDBJ databases">
        <title>The genome sequence of Pantoea rodasii DSM 26611.</title>
        <authorList>
            <person name="Gao J."/>
            <person name="Mao X."/>
            <person name="Sun J."/>
        </authorList>
    </citation>
    <scope>NUCLEOTIDE SEQUENCE [LARGE SCALE GENOMIC DNA]</scope>
    <source>
        <strain evidence="1 2">DSM 26611</strain>
    </source>
</reference>
<keyword evidence="2" id="KW-1185">Reference proteome</keyword>
<evidence type="ECO:0000313" key="2">
    <source>
        <dbReference type="Proteomes" id="UP000232062"/>
    </source>
</evidence>